<feature type="domain" description="HTH LytTR-type" evidence="4">
    <location>
        <begin position="152"/>
        <end position="260"/>
    </location>
</feature>
<dbReference type="GO" id="GO:0000976">
    <property type="term" value="F:transcription cis-regulatory region binding"/>
    <property type="evidence" value="ECO:0007669"/>
    <property type="project" value="TreeGrafter"/>
</dbReference>
<dbReference type="PROSITE" id="PS50110">
    <property type="entry name" value="RESPONSE_REGULATORY"/>
    <property type="match status" value="1"/>
</dbReference>
<evidence type="ECO:0000313" key="6">
    <source>
        <dbReference type="Proteomes" id="UP000461162"/>
    </source>
</evidence>
<dbReference type="GO" id="GO:0005829">
    <property type="term" value="C:cytosol"/>
    <property type="evidence" value="ECO:0007669"/>
    <property type="project" value="TreeGrafter"/>
</dbReference>
<feature type="domain" description="Response regulatory" evidence="3">
    <location>
        <begin position="3"/>
        <end position="117"/>
    </location>
</feature>
<dbReference type="EMBL" id="WODC01000011">
    <property type="protein sequence ID" value="MUM78708.1"/>
    <property type="molecule type" value="Genomic_DNA"/>
</dbReference>
<dbReference type="Pfam" id="PF04397">
    <property type="entry name" value="LytTR"/>
    <property type="match status" value="1"/>
</dbReference>
<dbReference type="GO" id="GO:0006355">
    <property type="term" value="P:regulation of DNA-templated transcription"/>
    <property type="evidence" value="ECO:0007669"/>
    <property type="project" value="TreeGrafter"/>
</dbReference>
<accession>A0A7K1KRL5</accession>
<dbReference type="Gene3D" id="2.40.50.1020">
    <property type="entry name" value="LytTr DNA-binding domain"/>
    <property type="match status" value="1"/>
</dbReference>
<dbReference type="SUPFAM" id="SSF52172">
    <property type="entry name" value="CheY-like"/>
    <property type="match status" value="1"/>
</dbReference>
<reference evidence="5 6" key="1">
    <citation type="submission" date="2019-11" db="EMBL/GenBank/DDBJ databases">
        <title>Pseudodesulfovibrio alkaliphilus, sp. nov., an alkaliphilic sulfate-reducing bacteria from mud volcano of Taman peninsula, Russia.</title>
        <authorList>
            <person name="Frolova A."/>
            <person name="Merkel A.Y."/>
            <person name="Slobodkin A.I."/>
        </authorList>
    </citation>
    <scope>NUCLEOTIDE SEQUENCE [LARGE SCALE GENOMIC DNA]</scope>
    <source>
        <strain evidence="5 6">F-1</strain>
    </source>
</reference>
<dbReference type="PROSITE" id="PS50930">
    <property type="entry name" value="HTH_LYTTR"/>
    <property type="match status" value="1"/>
</dbReference>
<dbReference type="SMART" id="SM00448">
    <property type="entry name" value="REC"/>
    <property type="match status" value="1"/>
</dbReference>
<dbReference type="InterPro" id="IPR039420">
    <property type="entry name" value="WalR-like"/>
</dbReference>
<dbReference type="Gene3D" id="3.40.50.2300">
    <property type="match status" value="1"/>
</dbReference>
<name>A0A7K1KRL5_9BACT</name>
<evidence type="ECO:0000256" key="1">
    <source>
        <dbReference type="ARBA" id="ARBA00023125"/>
    </source>
</evidence>
<evidence type="ECO:0000256" key="2">
    <source>
        <dbReference type="PROSITE-ProRule" id="PRU00169"/>
    </source>
</evidence>
<dbReference type="InterPro" id="IPR011006">
    <property type="entry name" value="CheY-like_superfamily"/>
</dbReference>
<dbReference type="GO" id="GO:0032993">
    <property type="term" value="C:protein-DNA complex"/>
    <property type="evidence" value="ECO:0007669"/>
    <property type="project" value="TreeGrafter"/>
</dbReference>
<dbReference type="CDD" id="cd17532">
    <property type="entry name" value="REC_LytTR_AlgR-like"/>
    <property type="match status" value="1"/>
</dbReference>
<keyword evidence="2" id="KW-0597">Phosphoprotein</keyword>
<dbReference type="PANTHER" id="PTHR48111:SF69">
    <property type="entry name" value="RESPONSE REGULATOR RECEIVER"/>
    <property type="match status" value="1"/>
</dbReference>
<comment type="caution">
    <text evidence="5">The sequence shown here is derived from an EMBL/GenBank/DDBJ whole genome shotgun (WGS) entry which is preliminary data.</text>
</comment>
<protein>
    <submittedName>
        <fullName evidence="5">Response regulator</fullName>
    </submittedName>
</protein>
<evidence type="ECO:0000259" key="3">
    <source>
        <dbReference type="PROSITE" id="PS50110"/>
    </source>
</evidence>
<dbReference type="Pfam" id="PF00072">
    <property type="entry name" value="Response_reg"/>
    <property type="match status" value="1"/>
</dbReference>
<sequence length="260" mass="29253">MIRAVIVDDEPPALDELAYLLSRFPDIEVAAAAESGREAVEAIVRVRPDLVFLDIEMPGMNGFQVLHELMVRGRPPLVVFATAFDEHAIRAFEENTVDYILKPIALERLGKTMERVRMLLDRPQRCEGDGSLESLLARVGLFPCGGTGIVRIAAEDEGRNILLTPDEVLYFNSQDRRVLAHTAEAAYPCGPGISLEKLEERLSCFDFFRVNRSDLINLSFVRSFAPWHSGKYVITMRYRDATEIVLSKSRVRQFRAALGI</sequence>
<keyword evidence="6" id="KW-1185">Reference proteome</keyword>
<dbReference type="Proteomes" id="UP000461162">
    <property type="component" value="Unassembled WGS sequence"/>
</dbReference>
<gene>
    <name evidence="5" type="ORF">GKC30_13790</name>
</gene>
<keyword evidence="1" id="KW-0238">DNA-binding</keyword>
<dbReference type="SMART" id="SM00850">
    <property type="entry name" value="LytTR"/>
    <property type="match status" value="1"/>
</dbReference>
<dbReference type="InterPro" id="IPR007492">
    <property type="entry name" value="LytTR_DNA-bd_dom"/>
</dbReference>
<dbReference type="InterPro" id="IPR001789">
    <property type="entry name" value="Sig_transdc_resp-reg_receiver"/>
</dbReference>
<feature type="modified residue" description="4-aspartylphosphate" evidence="2">
    <location>
        <position position="54"/>
    </location>
</feature>
<evidence type="ECO:0000313" key="5">
    <source>
        <dbReference type="EMBL" id="MUM78708.1"/>
    </source>
</evidence>
<dbReference type="PANTHER" id="PTHR48111">
    <property type="entry name" value="REGULATOR OF RPOS"/>
    <property type="match status" value="1"/>
</dbReference>
<organism evidence="5 6">
    <name type="scientific">Pseudodesulfovibrio alkaliphilus</name>
    <dbReference type="NCBI Taxonomy" id="2661613"/>
    <lineage>
        <taxon>Bacteria</taxon>
        <taxon>Pseudomonadati</taxon>
        <taxon>Thermodesulfobacteriota</taxon>
        <taxon>Desulfovibrionia</taxon>
        <taxon>Desulfovibrionales</taxon>
        <taxon>Desulfovibrionaceae</taxon>
    </lineage>
</organism>
<evidence type="ECO:0000259" key="4">
    <source>
        <dbReference type="PROSITE" id="PS50930"/>
    </source>
</evidence>
<proteinExistence type="predicted"/>
<dbReference type="GO" id="GO:0000156">
    <property type="term" value="F:phosphorelay response regulator activity"/>
    <property type="evidence" value="ECO:0007669"/>
    <property type="project" value="TreeGrafter"/>
</dbReference>
<dbReference type="AlphaFoldDB" id="A0A7K1KRL5"/>